<dbReference type="GO" id="GO:0055120">
    <property type="term" value="C:striated muscle dense body"/>
    <property type="evidence" value="ECO:0007669"/>
    <property type="project" value="TreeGrafter"/>
</dbReference>
<name>A0A7R9PN05_TIMGE</name>
<evidence type="ECO:0000313" key="7">
    <source>
        <dbReference type="EMBL" id="CAD7596668.1"/>
    </source>
</evidence>
<accession>A0A7R9PN05</accession>
<dbReference type="EMBL" id="OE841657">
    <property type="protein sequence ID" value="CAD7596668.1"/>
    <property type="molecule type" value="Genomic_DNA"/>
</dbReference>
<keyword evidence="5 6" id="KW-0472">Membrane</keyword>
<feature type="transmembrane region" description="Helical" evidence="6">
    <location>
        <begin position="434"/>
        <end position="466"/>
    </location>
</feature>
<evidence type="ECO:0000256" key="4">
    <source>
        <dbReference type="ARBA" id="ARBA00022989"/>
    </source>
</evidence>
<feature type="transmembrane region" description="Helical" evidence="6">
    <location>
        <begin position="130"/>
        <end position="158"/>
    </location>
</feature>
<comment type="subcellular location">
    <subcellularLocation>
        <location evidence="1">Membrane</location>
        <topology evidence="1">Multi-pass membrane protein</topology>
    </subcellularLocation>
</comment>
<reference evidence="7" key="1">
    <citation type="submission" date="2020-11" db="EMBL/GenBank/DDBJ databases">
        <authorList>
            <person name="Tran Van P."/>
        </authorList>
    </citation>
    <scope>NUCLEOTIDE SEQUENCE</scope>
</reference>
<evidence type="ECO:0000256" key="1">
    <source>
        <dbReference type="ARBA" id="ARBA00004141"/>
    </source>
</evidence>
<evidence type="ECO:0000256" key="6">
    <source>
        <dbReference type="SAM" id="Phobius"/>
    </source>
</evidence>
<dbReference type="AlphaFoldDB" id="A0A7R9PN05"/>
<feature type="transmembrane region" description="Helical" evidence="6">
    <location>
        <begin position="28"/>
        <end position="50"/>
    </location>
</feature>
<dbReference type="InterPro" id="IPR010291">
    <property type="entry name" value="Ion_channel_UNC-93"/>
</dbReference>
<sequence length="483" mass="53305">MSLTEKMRDVSEELEGLEDFKPGEKWRILRNVLILSLAFMVHFTAFQGAANLQSSINSSEGLGTASLATIYGALILSNMFLPVVMIRYMSHCPHSLRHVPPCDDKWTVALSFIAYMPYIAAQFYSTFYTMIPAALFVGLGGGPLWCGKCTYLSVVADIYSKLTNIPTDTLTIRFFGVFFMIFQCSQIWGNLISSLVFSSDEADLAEDVGDHCGANFCPGTTSTANNSNLARPSDEKIYTVAGIYLGCMVLAVCIVAFGVDSLKRYNEDKRTGSGTGLSGFQLLAITLKLLKEPKQLFLMPIVIWLGVEQAFVGADYTASYVSCAWGIRNIGYVMICYGITNSITAISTGSLVKLTGRVPIVTCAAVLHVAIIVTLLCWKPSFQDRVIFFLMSGLWGVADGVWLVQINAMCGFLFPGREEAAYSNFRLWESLGFIVAYAYSSFLCTYVKLYILLALLVVGLVGYYYIEWGERPNTKKAEKPNKD</sequence>
<dbReference type="InterPro" id="IPR051951">
    <property type="entry name" value="UNC-93_regulatory"/>
</dbReference>
<dbReference type="Pfam" id="PF05978">
    <property type="entry name" value="UNC-93"/>
    <property type="match status" value="1"/>
</dbReference>
<dbReference type="PANTHER" id="PTHR19444">
    <property type="entry name" value="UNC-93 RELATED"/>
    <property type="match status" value="1"/>
</dbReference>
<organism evidence="7">
    <name type="scientific">Timema genevievae</name>
    <name type="common">Walking stick</name>
    <dbReference type="NCBI Taxonomy" id="629358"/>
    <lineage>
        <taxon>Eukaryota</taxon>
        <taxon>Metazoa</taxon>
        <taxon>Ecdysozoa</taxon>
        <taxon>Arthropoda</taxon>
        <taxon>Hexapoda</taxon>
        <taxon>Insecta</taxon>
        <taxon>Pterygota</taxon>
        <taxon>Neoptera</taxon>
        <taxon>Polyneoptera</taxon>
        <taxon>Phasmatodea</taxon>
        <taxon>Timematodea</taxon>
        <taxon>Timematoidea</taxon>
        <taxon>Timematidae</taxon>
        <taxon>Timema</taxon>
    </lineage>
</organism>
<evidence type="ECO:0000256" key="5">
    <source>
        <dbReference type="ARBA" id="ARBA00023136"/>
    </source>
</evidence>
<keyword evidence="3 6" id="KW-0812">Transmembrane</keyword>
<evidence type="ECO:0008006" key="8">
    <source>
        <dbReference type="Google" id="ProtNLM"/>
    </source>
</evidence>
<comment type="similarity">
    <text evidence="2">Belongs to the unc-93 family.</text>
</comment>
<dbReference type="SUPFAM" id="SSF103473">
    <property type="entry name" value="MFS general substrate transporter"/>
    <property type="match status" value="1"/>
</dbReference>
<dbReference type="GO" id="GO:0005886">
    <property type="term" value="C:plasma membrane"/>
    <property type="evidence" value="ECO:0007669"/>
    <property type="project" value="TreeGrafter"/>
</dbReference>
<feature type="transmembrane region" description="Helical" evidence="6">
    <location>
        <begin position="358"/>
        <end position="378"/>
    </location>
</feature>
<dbReference type="Gene3D" id="1.20.1250.20">
    <property type="entry name" value="MFS general substrate transporter like domains"/>
    <property type="match status" value="1"/>
</dbReference>
<evidence type="ECO:0000256" key="3">
    <source>
        <dbReference type="ARBA" id="ARBA00022692"/>
    </source>
</evidence>
<dbReference type="GO" id="GO:0015459">
    <property type="term" value="F:potassium channel regulator activity"/>
    <property type="evidence" value="ECO:0007669"/>
    <property type="project" value="TreeGrafter"/>
</dbReference>
<proteinExistence type="inferred from homology"/>
<feature type="transmembrane region" description="Helical" evidence="6">
    <location>
        <begin position="62"/>
        <end position="85"/>
    </location>
</feature>
<evidence type="ECO:0000256" key="2">
    <source>
        <dbReference type="ARBA" id="ARBA00009172"/>
    </source>
</evidence>
<feature type="transmembrane region" description="Helical" evidence="6">
    <location>
        <begin position="106"/>
        <end position="124"/>
    </location>
</feature>
<feature type="transmembrane region" description="Helical" evidence="6">
    <location>
        <begin position="170"/>
        <end position="189"/>
    </location>
</feature>
<feature type="transmembrane region" description="Helical" evidence="6">
    <location>
        <begin position="330"/>
        <end position="352"/>
    </location>
</feature>
<feature type="transmembrane region" description="Helical" evidence="6">
    <location>
        <begin position="387"/>
        <end position="414"/>
    </location>
</feature>
<dbReference type="GO" id="GO:0006937">
    <property type="term" value="P:regulation of muscle contraction"/>
    <property type="evidence" value="ECO:0007669"/>
    <property type="project" value="TreeGrafter"/>
</dbReference>
<keyword evidence="4 6" id="KW-1133">Transmembrane helix</keyword>
<protein>
    <recommendedName>
        <fullName evidence="8">UNC93-like protein</fullName>
    </recommendedName>
</protein>
<dbReference type="InterPro" id="IPR036259">
    <property type="entry name" value="MFS_trans_sf"/>
</dbReference>
<dbReference type="PANTHER" id="PTHR19444:SF50">
    <property type="match status" value="1"/>
</dbReference>
<gene>
    <name evidence="7" type="ORF">TGEB3V08_LOCUS6493</name>
</gene>
<dbReference type="GO" id="GO:0043266">
    <property type="term" value="P:regulation of potassium ion transport"/>
    <property type="evidence" value="ECO:0007669"/>
    <property type="project" value="TreeGrafter"/>
</dbReference>
<feature type="transmembrane region" description="Helical" evidence="6">
    <location>
        <begin position="237"/>
        <end position="259"/>
    </location>
</feature>